<evidence type="ECO:0000313" key="12">
    <source>
        <dbReference type="Proteomes" id="UP001595766"/>
    </source>
</evidence>
<evidence type="ECO:0000256" key="1">
    <source>
        <dbReference type="ARBA" id="ARBA00004141"/>
    </source>
</evidence>
<comment type="similarity">
    <text evidence="2 9 10">Belongs to the SecY/SEC61-alpha family.</text>
</comment>
<name>A0ABV8EJW1_9BACT</name>
<evidence type="ECO:0000256" key="9">
    <source>
        <dbReference type="HAMAP-Rule" id="MF_01465"/>
    </source>
</evidence>
<comment type="function">
    <text evidence="9">The central subunit of the protein translocation channel SecYEG. Consists of two halves formed by TMs 1-5 and 6-10. These two domains form a lateral gate at the front which open onto the bilayer between TMs 2 and 7, and are clamped together by SecE at the back. The channel is closed by both a pore ring composed of hydrophobic SecY resides and a short helix (helix 2A) on the extracellular side of the membrane which forms a plug. The plug probably moves laterally to allow the channel to open. The ring and the pore may move independently.</text>
</comment>
<dbReference type="PROSITE" id="PS00755">
    <property type="entry name" value="SECY_1"/>
    <property type="match status" value="1"/>
</dbReference>
<feature type="transmembrane region" description="Helical" evidence="9">
    <location>
        <begin position="116"/>
        <end position="135"/>
    </location>
</feature>
<dbReference type="PIRSF" id="PIRSF004557">
    <property type="entry name" value="SecY"/>
    <property type="match status" value="1"/>
</dbReference>
<accession>A0ABV8EJW1</accession>
<dbReference type="InterPro" id="IPR030659">
    <property type="entry name" value="SecY_CS"/>
</dbReference>
<feature type="transmembrane region" description="Helical" evidence="9">
    <location>
        <begin position="391"/>
        <end position="408"/>
    </location>
</feature>
<dbReference type="PRINTS" id="PR00303">
    <property type="entry name" value="SECYTRNLCASE"/>
</dbReference>
<comment type="subunit">
    <text evidence="9">Component of the Sec protein translocase complex. Heterotrimer consisting of SecY, SecE and SecG subunits. The heterotrimers can form oligomers, although 1 heterotrimer is thought to be able to translocate proteins. Interacts with the ribosome. Interacts with SecDF, and other proteins may be involved. Interacts with SecA.</text>
</comment>
<feature type="transmembrane region" description="Helical" evidence="9">
    <location>
        <begin position="147"/>
        <end position="166"/>
    </location>
</feature>
<keyword evidence="5 9" id="KW-0653">Protein transport</keyword>
<evidence type="ECO:0000256" key="3">
    <source>
        <dbReference type="ARBA" id="ARBA00022448"/>
    </source>
</evidence>
<dbReference type="SUPFAM" id="SSF103491">
    <property type="entry name" value="Preprotein translocase SecY subunit"/>
    <property type="match status" value="1"/>
</dbReference>
<feature type="transmembrane region" description="Helical" evidence="9">
    <location>
        <begin position="205"/>
        <end position="226"/>
    </location>
</feature>
<keyword evidence="4 9" id="KW-0812">Transmembrane</keyword>
<keyword evidence="6 9" id="KW-1133">Transmembrane helix</keyword>
<evidence type="ECO:0000256" key="8">
    <source>
        <dbReference type="ARBA" id="ARBA00023136"/>
    </source>
</evidence>
<dbReference type="Pfam" id="PF00344">
    <property type="entry name" value="SecY"/>
    <property type="match status" value="1"/>
</dbReference>
<dbReference type="InterPro" id="IPR002208">
    <property type="entry name" value="SecY/SEC61-alpha"/>
</dbReference>
<dbReference type="HAMAP" id="MF_01465">
    <property type="entry name" value="SecY"/>
    <property type="match status" value="1"/>
</dbReference>
<organism evidence="11 12">
    <name type="scientific">Belliella kenyensis</name>
    <dbReference type="NCBI Taxonomy" id="1472724"/>
    <lineage>
        <taxon>Bacteria</taxon>
        <taxon>Pseudomonadati</taxon>
        <taxon>Bacteroidota</taxon>
        <taxon>Cytophagia</taxon>
        <taxon>Cytophagales</taxon>
        <taxon>Cyclobacteriaceae</taxon>
        <taxon>Belliella</taxon>
    </lineage>
</organism>
<feature type="transmembrane region" description="Helical" evidence="9">
    <location>
        <begin position="76"/>
        <end position="96"/>
    </location>
</feature>
<reference evidence="12" key="1">
    <citation type="journal article" date="2019" name="Int. J. Syst. Evol. Microbiol.">
        <title>The Global Catalogue of Microorganisms (GCM) 10K type strain sequencing project: providing services to taxonomists for standard genome sequencing and annotation.</title>
        <authorList>
            <consortium name="The Broad Institute Genomics Platform"/>
            <consortium name="The Broad Institute Genome Sequencing Center for Infectious Disease"/>
            <person name="Wu L."/>
            <person name="Ma J."/>
        </authorList>
    </citation>
    <scope>NUCLEOTIDE SEQUENCE [LARGE SCALE GENOMIC DNA]</scope>
    <source>
        <strain evidence="12">CECT 8551</strain>
    </source>
</reference>
<feature type="transmembrane region" description="Helical" evidence="9">
    <location>
        <begin position="260"/>
        <end position="283"/>
    </location>
</feature>
<keyword evidence="12" id="KW-1185">Reference proteome</keyword>
<keyword evidence="8 9" id="KW-0472">Membrane</keyword>
<evidence type="ECO:0000256" key="6">
    <source>
        <dbReference type="ARBA" id="ARBA00022989"/>
    </source>
</evidence>
<dbReference type="Proteomes" id="UP001595766">
    <property type="component" value="Unassembled WGS sequence"/>
</dbReference>
<evidence type="ECO:0000256" key="10">
    <source>
        <dbReference type="RuleBase" id="RU004349"/>
    </source>
</evidence>
<evidence type="ECO:0000256" key="4">
    <source>
        <dbReference type="ARBA" id="ARBA00022692"/>
    </source>
</evidence>
<sequence>MKKFISTVKNIFAIEDLRVRILNTIGFLIVFRLGSFIVLPGVDPSKLGDAPEGIFGLIDTFLGGAFSNASIFGLGIMPYISASIVLQLLTVGVPYFQKLQKEGESGRKRINQITRVLTIAITVAQGIGYITATILPTGAVMVSTSLFMFSSLVLLSAGTMFCMWLGEKITEKGIGNGISMLIMIGIISRFPGAIIAEGLSKGTSGMLLLLIEAAVLFFVVVGVVALTEATRRIPVQYAKQVVGGKVYGGQRQYIPIKVNASGVMPIIFAQSLMFLPALIAQIWSSDNDIANYIGSTFSDFTSWQYNLVFGIMIILFTFFYTAITVNPEQIAEDLKRNGGFVPGIKPGAPTAEFIDNIISRITLPGSFLLALVAILPAFAIIAGVGGEFAQFYGGTSLLIMVGVIMDTLRQIESYLLMRHYEGMMKSGNIKNNPSNYAPAI</sequence>
<keyword evidence="9" id="KW-1003">Cell membrane</keyword>
<dbReference type="InterPro" id="IPR023201">
    <property type="entry name" value="SecY_dom_sf"/>
</dbReference>
<evidence type="ECO:0000256" key="2">
    <source>
        <dbReference type="ARBA" id="ARBA00005751"/>
    </source>
</evidence>
<comment type="subcellular location">
    <subcellularLocation>
        <location evidence="9">Cell membrane</location>
        <topology evidence="9">Multi-pass membrane protein</topology>
    </subcellularLocation>
    <subcellularLocation>
        <location evidence="1">Membrane</location>
        <topology evidence="1">Multi-pass membrane protein</topology>
    </subcellularLocation>
</comment>
<dbReference type="InterPro" id="IPR026593">
    <property type="entry name" value="SecY"/>
</dbReference>
<dbReference type="Gene3D" id="1.10.3370.10">
    <property type="entry name" value="SecY subunit domain"/>
    <property type="match status" value="1"/>
</dbReference>
<feature type="transmembrane region" description="Helical" evidence="9">
    <location>
        <begin position="21"/>
        <end position="42"/>
    </location>
</feature>
<evidence type="ECO:0000313" key="11">
    <source>
        <dbReference type="EMBL" id="MFC3975337.1"/>
    </source>
</evidence>
<feature type="transmembrane region" description="Helical" evidence="9">
    <location>
        <begin position="367"/>
        <end position="385"/>
    </location>
</feature>
<proteinExistence type="inferred from homology"/>
<protein>
    <recommendedName>
        <fullName evidence="9">Protein translocase subunit SecY</fullName>
    </recommendedName>
</protein>
<evidence type="ECO:0000256" key="5">
    <source>
        <dbReference type="ARBA" id="ARBA00022927"/>
    </source>
</evidence>
<feature type="transmembrane region" description="Helical" evidence="9">
    <location>
        <begin position="178"/>
        <end position="199"/>
    </location>
</feature>
<dbReference type="NCBIfam" id="TIGR00967">
    <property type="entry name" value="3a0501s007"/>
    <property type="match status" value="1"/>
</dbReference>
<gene>
    <name evidence="9 11" type="primary">secY</name>
    <name evidence="11" type="ORF">ACFOUP_02995</name>
</gene>
<evidence type="ECO:0000256" key="7">
    <source>
        <dbReference type="ARBA" id="ARBA00023010"/>
    </source>
</evidence>
<dbReference type="EMBL" id="JBHSAV010000005">
    <property type="protein sequence ID" value="MFC3975337.1"/>
    <property type="molecule type" value="Genomic_DNA"/>
</dbReference>
<comment type="caution">
    <text evidence="11">The sequence shown here is derived from an EMBL/GenBank/DDBJ whole genome shotgun (WGS) entry which is preliminary data.</text>
</comment>
<dbReference type="PANTHER" id="PTHR10906">
    <property type="entry name" value="SECY/SEC61-ALPHA FAMILY MEMBER"/>
    <property type="match status" value="1"/>
</dbReference>
<dbReference type="RefSeq" id="WP_241295457.1">
    <property type="nucleotide sequence ID" value="NZ_JAKZGR010000009.1"/>
</dbReference>
<feature type="transmembrane region" description="Helical" evidence="9">
    <location>
        <begin position="303"/>
        <end position="325"/>
    </location>
</feature>
<keyword evidence="3 9" id="KW-0813">Transport</keyword>
<keyword evidence="7 9" id="KW-0811">Translocation</keyword>